<dbReference type="AlphaFoldDB" id="A0A1I7ABU5"/>
<protein>
    <submittedName>
        <fullName evidence="2">Integrating conjugative element protein, PFL_4709 family</fullName>
    </submittedName>
</protein>
<feature type="signal peptide" evidence="1">
    <location>
        <begin position="1"/>
        <end position="28"/>
    </location>
</feature>
<keyword evidence="1" id="KW-0732">Signal</keyword>
<dbReference type="RefSeq" id="WP_093633466.1">
    <property type="nucleotide sequence ID" value="NZ_FPBH01000003.1"/>
</dbReference>
<evidence type="ECO:0000313" key="2">
    <source>
        <dbReference type="EMBL" id="SFT72402.1"/>
    </source>
</evidence>
<accession>A0A1I7ABU5</accession>
<name>A0A1I7ABU5_9BURK</name>
<evidence type="ECO:0000313" key="3">
    <source>
        <dbReference type="Proteomes" id="UP000198844"/>
    </source>
</evidence>
<proteinExistence type="predicted"/>
<dbReference type="OrthoDB" id="8448784at2"/>
<gene>
    <name evidence="2" type="ORF">SAMN05192563_1003248</name>
</gene>
<dbReference type="Proteomes" id="UP000198844">
    <property type="component" value="Unassembled WGS sequence"/>
</dbReference>
<sequence length="147" mass="15710">MFPTPVTRHLAWLAITLAFACALPSVRAADRSESTDIQVFTDGQHPAVHASTARVVLLDAPARLEATLSDGLPPDATAATAIVQQRLKQHPDLQRDLASAYQGVADAWSLGIAKVPAIVVDRRYVVYGTSDVARAAARISAYRSSHP</sequence>
<evidence type="ECO:0000256" key="1">
    <source>
        <dbReference type="SAM" id="SignalP"/>
    </source>
</evidence>
<feature type="chain" id="PRO_5011454010" evidence="1">
    <location>
        <begin position="29"/>
        <end position="147"/>
    </location>
</feature>
<dbReference type="NCBIfam" id="TIGR03757">
    <property type="entry name" value="conj_TIGR03757"/>
    <property type="match status" value="1"/>
</dbReference>
<reference evidence="2 3" key="1">
    <citation type="submission" date="2016-10" db="EMBL/GenBank/DDBJ databases">
        <authorList>
            <person name="de Groot N.N."/>
        </authorList>
    </citation>
    <scope>NUCLEOTIDE SEQUENCE [LARGE SCALE GENOMIC DNA]</scope>
    <source>
        <strain evidence="2 3">LMG 27731</strain>
    </source>
</reference>
<dbReference type="EMBL" id="FPBH01000003">
    <property type="protein sequence ID" value="SFT72402.1"/>
    <property type="molecule type" value="Genomic_DNA"/>
</dbReference>
<dbReference type="Pfam" id="PF07511">
    <property type="entry name" value="DUF1525"/>
    <property type="match status" value="1"/>
</dbReference>
<dbReference type="InterPro" id="IPR011090">
    <property type="entry name" value="Integr_conj_element_PFL4709"/>
</dbReference>
<organism evidence="2 3">
    <name type="scientific">Paraburkholderia aspalathi</name>
    <dbReference type="NCBI Taxonomy" id="1324617"/>
    <lineage>
        <taxon>Bacteria</taxon>
        <taxon>Pseudomonadati</taxon>
        <taxon>Pseudomonadota</taxon>
        <taxon>Betaproteobacteria</taxon>
        <taxon>Burkholderiales</taxon>
        <taxon>Burkholderiaceae</taxon>
        <taxon>Paraburkholderia</taxon>
    </lineage>
</organism>